<reference evidence="2 4" key="1">
    <citation type="submission" date="2019-10" db="EMBL/GenBank/DDBJ databases">
        <title>Draft Genome Sequence of Cytophagaceae sp. SJW1-29.</title>
        <authorList>
            <person name="Choi A."/>
        </authorList>
    </citation>
    <scope>NUCLEOTIDE SEQUENCE [LARGE SCALE GENOMIC DNA]</scope>
    <source>
        <strain evidence="2 4">SJW1-29</strain>
    </source>
</reference>
<name>A0A7C9FTP1_9BACT</name>
<feature type="transmembrane region" description="Helical" evidence="1">
    <location>
        <begin position="172"/>
        <end position="192"/>
    </location>
</feature>
<evidence type="ECO:0000313" key="3">
    <source>
        <dbReference type="EMBL" id="MPR37152.1"/>
    </source>
</evidence>
<organism evidence="2 4">
    <name type="scientific">Salmonirosea aquatica</name>
    <dbReference type="NCBI Taxonomy" id="2654236"/>
    <lineage>
        <taxon>Bacteria</taxon>
        <taxon>Pseudomonadati</taxon>
        <taxon>Bacteroidota</taxon>
        <taxon>Cytophagia</taxon>
        <taxon>Cytophagales</taxon>
        <taxon>Spirosomataceae</taxon>
        <taxon>Salmonirosea</taxon>
    </lineage>
</organism>
<sequence length="202" mass="21908">MAEIKILTNVGTITGNNGVGNVYAASESTETSKPKILLLPELVGSDVKYRYLTRDAMRNWLNSGNASISTDLNLELFSNKTNWDFVDADGFIVEDAIVDETGIERIFSGQNLYSIKGVGATNAEIAAIRVSVSGASETGGSATTTTTTGTGTAATKGIMDYFNEFISDPFSFITNNPLIAAMIGLGVWYFFFRKKTKARRRR</sequence>
<comment type="caution">
    <text evidence="2">The sequence shown here is derived from an EMBL/GenBank/DDBJ whole genome shotgun (WGS) entry which is preliminary data.</text>
</comment>
<evidence type="ECO:0000256" key="1">
    <source>
        <dbReference type="SAM" id="Phobius"/>
    </source>
</evidence>
<evidence type="ECO:0000313" key="2">
    <source>
        <dbReference type="EMBL" id="MPR37112.1"/>
    </source>
</evidence>
<dbReference type="Proteomes" id="UP000479293">
    <property type="component" value="Unassembled WGS sequence"/>
</dbReference>
<proteinExistence type="predicted"/>
<keyword evidence="1" id="KW-0812">Transmembrane</keyword>
<accession>A0A7C9FTP1</accession>
<keyword evidence="1" id="KW-0472">Membrane</keyword>
<dbReference type="RefSeq" id="WP_152765668.1">
    <property type="nucleotide sequence ID" value="NZ_WHLY01000002.1"/>
</dbReference>
<dbReference type="EMBL" id="WHLY01000002">
    <property type="protein sequence ID" value="MPR37152.1"/>
    <property type="molecule type" value="Genomic_DNA"/>
</dbReference>
<keyword evidence="4" id="KW-1185">Reference proteome</keyword>
<gene>
    <name evidence="2" type="ORF">GBK04_28205</name>
    <name evidence="3" type="ORF">GBK04_28410</name>
</gene>
<dbReference type="AlphaFoldDB" id="A0A7C9FTP1"/>
<evidence type="ECO:0000313" key="4">
    <source>
        <dbReference type="Proteomes" id="UP000479293"/>
    </source>
</evidence>
<keyword evidence="1" id="KW-1133">Transmembrane helix</keyword>
<protein>
    <submittedName>
        <fullName evidence="2">Uncharacterized protein</fullName>
    </submittedName>
</protein>
<dbReference type="EMBL" id="WHLY01000002">
    <property type="protein sequence ID" value="MPR37112.1"/>
    <property type="molecule type" value="Genomic_DNA"/>
</dbReference>